<name>A0ACC0BSG7_CATRO</name>
<comment type="caution">
    <text evidence="1">The sequence shown here is derived from an EMBL/GenBank/DDBJ whole genome shotgun (WGS) entry which is preliminary data.</text>
</comment>
<organism evidence="1 2">
    <name type="scientific">Catharanthus roseus</name>
    <name type="common">Madagascar periwinkle</name>
    <name type="synonym">Vinca rosea</name>
    <dbReference type="NCBI Taxonomy" id="4058"/>
    <lineage>
        <taxon>Eukaryota</taxon>
        <taxon>Viridiplantae</taxon>
        <taxon>Streptophyta</taxon>
        <taxon>Embryophyta</taxon>
        <taxon>Tracheophyta</taxon>
        <taxon>Spermatophyta</taxon>
        <taxon>Magnoliopsida</taxon>
        <taxon>eudicotyledons</taxon>
        <taxon>Gunneridae</taxon>
        <taxon>Pentapetalae</taxon>
        <taxon>asterids</taxon>
        <taxon>lamiids</taxon>
        <taxon>Gentianales</taxon>
        <taxon>Apocynaceae</taxon>
        <taxon>Rauvolfioideae</taxon>
        <taxon>Vinceae</taxon>
        <taxon>Catharanthinae</taxon>
        <taxon>Catharanthus</taxon>
    </lineage>
</organism>
<proteinExistence type="predicted"/>
<sequence length="218" mass="25393">MPLLEAVGITPTGKNYTVATAFMCNEQTTAYKWTTNRAESKHSMLKLCLSTCHSDLETVFLNINSLIQGQIAKIKYTLKISKIKEKYGAKSNVILKNLSNKISHLALKKIMDELKKAREMVEEPGSNCLHYLRKMWLVMVIMDLELYLIFCSGMKIIQLKFLQLRDGYPLPPLQVQWEYHRDVRVSGWVVPYRDRILDWVARYREMYPPQSHSHVIIN</sequence>
<evidence type="ECO:0000313" key="1">
    <source>
        <dbReference type="EMBL" id="KAI5675543.1"/>
    </source>
</evidence>
<dbReference type="EMBL" id="CM044702">
    <property type="protein sequence ID" value="KAI5675543.1"/>
    <property type="molecule type" value="Genomic_DNA"/>
</dbReference>
<accession>A0ACC0BSG7</accession>
<keyword evidence="2" id="KW-1185">Reference proteome</keyword>
<dbReference type="Proteomes" id="UP001060085">
    <property type="component" value="Linkage Group LG02"/>
</dbReference>
<reference evidence="2" key="1">
    <citation type="journal article" date="2023" name="Nat. Plants">
        <title>Single-cell RNA sequencing provides a high-resolution roadmap for understanding the multicellular compartmentation of specialized metabolism.</title>
        <authorList>
            <person name="Sun S."/>
            <person name="Shen X."/>
            <person name="Li Y."/>
            <person name="Li Y."/>
            <person name="Wang S."/>
            <person name="Li R."/>
            <person name="Zhang H."/>
            <person name="Shen G."/>
            <person name="Guo B."/>
            <person name="Wei J."/>
            <person name="Xu J."/>
            <person name="St-Pierre B."/>
            <person name="Chen S."/>
            <person name="Sun C."/>
        </authorList>
    </citation>
    <scope>NUCLEOTIDE SEQUENCE [LARGE SCALE GENOMIC DNA]</scope>
</reference>
<gene>
    <name evidence="1" type="ORF">M9H77_06493</name>
</gene>
<evidence type="ECO:0000313" key="2">
    <source>
        <dbReference type="Proteomes" id="UP001060085"/>
    </source>
</evidence>
<protein>
    <submittedName>
        <fullName evidence="1">Uncharacterized protein</fullName>
    </submittedName>
</protein>